<dbReference type="Pfam" id="PF02887">
    <property type="entry name" value="PK_C"/>
    <property type="match status" value="1"/>
</dbReference>
<evidence type="ECO:0000256" key="17">
    <source>
        <dbReference type="RuleBase" id="RU000504"/>
    </source>
</evidence>
<dbReference type="InterPro" id="IPR001697">
    <property type="entry name" value="Pyr_Knase"/>
</dbReference>
<evidence type="ECO:0000313" key="21">
    <source>
        <dbReference type="WBParaSite" id="PDA_v2.g18582.t1"/>
    </source>
</evidence>
<comment type="cofactor">
    <cofactor evidence="2">
        <name>K(+)</name>
        <dbReference type="ChEBI" id="CHEBI:29103"/>
    </cofactor>
</comment>
<dbReference type="InterPro" id="IPR040442">
    <property type="entry name" value="Pyrv_kinase-like_dom_sf"/>
</dbReference>
<sequence length="469" mass="50906">MLGKMIANGMNIARMNFSHGSHEYHGETIANVRAAASKLTDGKTVAIALDTKGPEIRTGLLVGGGSAEVELVKDKSIRLTTDPNVENSCTAVNLYVDYKNIAKVVSKGSRVFIDDGLISLVVDEIQEDSLTCIVENGGMLGSRKGVNLPGTPVDLPAVSERDIKDLRFGVEQKVDMVFASFIRNADGIRTIRKVLGEEGKNIQIIAKIENQEGVDNSDEIIAESDGVMVARGDLGIEIPAEKVFLAQKMLIAKCNRAGKPVICATQMLESMVHKPRPTRAEGSDVANAVLDGADCVMLSGETAKGDYPIETLRIMHSICKEAETAMYHTKFFEELLRQTHRPTDTANTIAIAATSAAVSCHASAIVLLTTTGRSAEYCSRYKPPVPIIAISRHPETARRLHLFRGVMPLYFAKEDRNPDWPTDVDDRITLAVNVGKSRGFIHRGDFLVIVTGWRKGAGATNTLRIINAP</sequence>
<evidence type="ECO:0000259" key="19">
    <source>
        <dbReference type="Pfam" id="PF02887"/>
    </source>
</evidence>
<evidence type="ECO:0000256" key="15">
    <source>
        <dbReference type="ARBA" id="ARBA00048967"/>
    </source>
</evidence>
<dbReference type="GO" id="GO:0004743">
    <property type="term" value="F:pyruvate kinase activity"/>
    <property type="evidence" value="ECO:0007669"/>
    <property type="project" value="UniProtKB-EC"/>
</dbReference>
<evidence type="ECO:0000256" key="14">
    <source>
        <dbReference type="ARBA" id="ARBA00023317"/>
    </source>
</evidence>
<keyword evidence="6 17" id="KW-0808">Transferase</keyword>
<dbReference type="Pfam" id="PF00224">
    <property type="entry name" value="PK"/>
    <property type="match status" value="1"/>
</dbReference>
<evidence type="ECO:0000256" key="12">
    <source>
        <dbReference type="ARBA" id="ARBA00022958"/>
    </source>
</evidence>
<evidence type="ECO:0000256" key="10">
    <source>
        <dbReference type="ARBA" id="ARBA00022840"/>
    </source>
</evidence>
<comment type="similarity">
    <text evidence="4 17">Belongs to the pyruvate kinase family.</text>
</comment>
<dbReference type="PROSITE" id="PS00110">
    <property type="entry name" value="PYRUVATE_KINASE"/>
    <property type="match status" value="1"/>
</dbReference>
<comment type="catalytic activity">
    <reaction evidence="15">
        <text>pyruvate + ATP = phosphoenolpyruvate + ADP + H(+)</text>
        <dbReference type="Rhea" id="RHEA:18157"/>
        <dbReference type="ChEBI" id="CHEBI:15361"/>
        <dbReference type="ChEBI" id="CHEBI:15378"/>
        <dbReference type="ChEBI" id="CHEBI:30616"/>
        <dbReference type="ChEBI" id="CHEBI:58702"/>
        <dbReference type="ChEBI" id="CHEBI:456216"/>
        <dbReference type="EC" id="2.7.1.40"/>
    </reaction>
    <physiologicalReaction direction="right-to-left" evidence="15">
        <dbReference type="Rhea" id="RHEA:18159"/>
    </physiologicalReaction>
</comment>
<evidence type="ECO:0000256" key="4">
    <source>
        <dbReference type="ARBA" id="ARBA00008663"/>
    </source>
</evidence>
<dbReference type="NCBIfam" id="NF004491">
    <property type="entry name" value="PRK05826.1"/>
    <property type="match status" value="1"/>
</dbReference>
<evidence type="ECO:0000256" key="16">
    <source>
        <dbReference type="ARBA" id="ARBA00058419"/>
    </source>
</evidence>
<dbReference type="FunFam" id="2.40.33.10:FF:000001">
    <property type="entry name" value="Pyruvate kinase"/>
    <property type="match status" value="1"/>
</dbReference>
<dbReference type="GO" id="GO:0000287">
    <property type="term" value="F:magnesium ion binding"/>
    <property type="evidence" value="ECO:0007669"/>
    <property type="project" value="InterPro"/>
</dbReference>
<accession>A0A914PJM1</accession>
<reference evidence="21" key="1">
    <citation type="submission" date="2022-11" db="UniProtKB">
        <authorList>
            <consortium name="WormBaseParasite"/>
        </authorList>
    </citation>
    <scope>IDENTIFICATION</scope>
</reference>
<name>A0A914PJM1_9BILA</name>
<comment type="function">
    <text evidence="16">Pyruvate kinase that catalyzes the conversion of phosphoenolpyruvate to pyruvate with the synthesis of ATP, and which plays a key role in glycolysis.</text>
</comment>
<dbReference type="FunFam" id="3.20.20.60:FF:000025">
    <property type="entry name" value="Pyruvate kinase"/>
    <property type="match status" value="1"/>
</dbReference>
<keyword evidence="11 17" id="KW-0460">Magnesium</keyword>
<dbReference type="AlphaFoldDB" id="A0A914PJM1"/>
<evidence type="ECO:0000256" key="9">
    <source>
        <dbReference type="ARBA" id="ARBA00022777"/>
    </source>
</evidence>
<evidence type="ECO:0000256" key="8">
    <source>
        <dbReference type="ARBA" id="ARBA00022741"/>
    </source>
</evidence>
<evidence type="ECO:0000256" key="5">
    <source>
        <dbReference type="ARBA" id="ARBA00011881"/>
    </source>
</evidence>
<feature type="domain" description="Pyruvate kinase barrel" evidence="18">
    <location>
        <begin position="2"/>
        <end position="311"/>
    </location>
</feature>
<keyword evidence="13 17" id="KW-0324">Glycolysis</keyword>
<keyword evidence="10" id="KW-0067">ATP-binding</keyword>
<dbReference type="GO" id="GO:0016301">
    <property type="term" value="F:kinase activity"/>
    <property type="evidence" value="ECO:0007669"/>
    <property type="project" value="UniProtKB-KW"/>
</dbReference>
<dbReference type="NCBIfam" id="NF004978">
    <property type="entry name" value="PRK06354.1"/>
    <property type="match status" value="1"/>
</dbReference>
<evidence type="ECO:0000313" key="20">
    <source>
        <dbReference type="Proteomes" id="UP000887578"/>
    </source>
</evidence>
<dbReference type="InterPro" id="IPR015806">
    <property type="entry name" value="Pyrv_Knase_insert_dom_sf"/>
</dbReference>
<keyword evidence="7" id="KW-0479">Metal-binding</keyword>
<comment type="pathway">
    <text evidence="3 17">Carbohydrate degradation; glycolysis; pyruvate from D-glyceraldehyde 3-phosphate: step 5/5.</text>
</comment>
<dbReference type="EC" id="2.7.1.40" evidence="17"/>
<proteinExistence type="inferred from homology"/>
<dbReference type="SUPFAM" id="SSF52935">
    <property type="entry name" value="PK C-terminal domain-like"/>
    <property type="match status" value="1"/>
</dbReference>
<evidence type="ECO:0000256" key="7">
    <source>
        <dbReference type="ARBA" id="ARBA00022723"/>
    </source>
</evidence>
<keyword evidence="20" id="KW-1185">Reference proteome</keyword>
<evidence type="ECO:0000256" key="6">
    <source>
        <dbReference type="ARBA" id="ARBA00022679"/>
    </source>
</evidence>
<dbReference type="GO" id="GO:0005524">
    <property type="term" value="F:ATP binding"/>
    <property type="evidence" value="ECO:0007669"/>
    <property type="project" value="UniProtKB-KW"/>
</dbReference>
<dbReference type="FunFam" id="3.40.1380.20:FF:000001">
    <property type="entry name" value="Pyruvate kinase"/>
    <property type="match status" value="1"/>
</dbReference>
<organism evidence="20 21">
    <name type="scientific">Panagrolaimus davidi</name>
    <dbReference type="NCBI Taxonomy" id="227884"/>
    <lineage>
        <taxon>Eukaryota</taxon>
        <taxon>Metazoa</taxon>
        <taxon>Ecdysozoa</taxon>
        <taxon>Nematoda</taxon>
        <taxon>Chromadorea</taxon>
        <taxon>Rhabditida</taxon>
        <taxon>Tylenchina</taxon>
        <taxon>Panagrolaimomorpha</taxon>
        <taxon>Panagrolaimoidea</taxon>
        <taxon>Panagrolaimidae</taxon>
        <taxon>Panagrolaimus</taxon>
    </lineage>
</organism>
<evidence type="ECO:0000256" key="13">
    <source>
        <dbReference type="ARBA" id="ARBA00023152"/>
    </source>
</evidence>
<feature type="domain" description="Pyruvate kinase C-terminal" evidence="19">
    <location>
        <begin position="348"/>
        <end position="466"/>
    </location>
</feature>
<evidence type="ECO:0000259" key="18">
    <source>
        <dbReference type="Pfam" id="PF00224"/>
    </source>
</evidence>
<protein>
    <recommendedName>
        <fullName evidence="17">Pyruvate kinase</fullName>
        <ecNumber evidence="17">2.7.1.40</ecNumber>
    </recommendedName>
</protein>
<dbReference type="InterPro" id="IPR015795">
    <property type="entry name" value="Pyrv_Knase_C"/>
</dbReference>
<dbReference type="InterPro" id="IPR015813">
    <property type="entry name" value="Pyrv/PenolPyrv_kinase-like_dom"/>
</dbReference>
<dbReference type="PANTHER" id="PTHR11817">
    <property type="entry name" value="PYRUVATE KINASE"/>
    <property type="match status" value="1"/>
</dbReference>
<dbReference type="Proteomes" id="UP000887578">
    <property type="component" value="Unplaced"/>
</dbReference>
<dbReference type="InterPro" id="IPR015793">
    <property type="entry name" value="Pyrv_Knase_brl"/>
</dbReference>
<dbReference type="SUPFAM" id="SSF51621">
    <property type="entry name" value="Phosphoenolpyruvate/pyruvate domain"/>
    <property type="match status" value="1"/>
</dbReference>
<keyword evidence="12" id="KW-0630">Potassium</keyword>
<dbReference type="WBParaSite" id="PDA_v2.g18582.t1">
    <property type="protein sequence ID" value="PDA_v2.g18582.t1"/>
    <property type="gene ID" value="PDA_v2.g18582"/>
</dbReference>
<evidence type="ECO:0000256" key="1">
    <source>
        <dbReference type="ARBA" id="ARBA00001946"/>
    </source>
</evidence>
<dbReference type="InterPro" id="IPR036918">
    <property type="entry name" value="Pyrv_Knase_C_sf"/>
</dbReference>
<keyword evidence="8" id="KW-0547">Nucleotide-binding</keyword>
<dbReference type="InterPro" id="IPR018209">
    <property type="entry name" value="Pyrv_Knase_AS"/>
</dbReference>
<dbReference type="NCBIfam" id="TIGR01064">
    <property type="entry name" value="pyruv_kin"/>
    <property type="match status" value="1"/>
</dbReference>
<dbReference type="Gene3D" id="3.40.1380.20">
    <property type="entry name" value="Pyruvate kinase, C-terminal domain"/>
    <property type="match status" value="1"/>
</dbReference>
<comment type="subunit">
    <text evidence="5">Homotetramer.</text>
</comment>
<dbReference type="CDD" id="cd00288">
    <property type="entry name" value="Pyruvate_Kinase"/>
    <property type="match status" value="1"/>
</dbReference>
<dbReference type="Gene3D" id="3.20.20.60">
    <property type="entry name" value="Phosphoenolpyruvate-binding domains"/>
    <property type="match status" value="1"/>
</dbReference>
<dbReference type="SUPFAM" id="SSF50800">
    <property type="entry name" value="PK beta-barrel domain-like"/>
    <property type="match status" value="1"/>
</dbReference>
<keyword evidence="14" id="KW-0670">Pyruvate</keyword>
<evidence type="ECO:0000256" key="2">
    <source>
        <dbReference type="ARBA" id="ARBA00001958"/>
    </source>
</evidence>
<dbReference type="Gene3D" id="2.40.33.10">
    <property type="entry name" value="PK beta-barrel domain-like"/>
    <property type="match status" value="1"/>
</dbReference>
<evidence type="ECO:0000256" key="3">
    <source>
        <dbReference type="ARBA" id="ARBA00004997"/>
    </source>
</evidence>
<dbReference type="GO" id="GO:0030955">
    <property type="term" value="F:potassium ion binding"/>
    <property type="evidence" value="ECO:0007669"/>
    <property type="project" value="InterPro"/>
</dbReference>
<evidence type="ECO:0000256" key="11">
    <source>
        <dbReference type="ARBA" id="ARBA00022842"/>
    </source>
</evidence>
<dbReference type="InterPro" id="IPR011037">
    <property type="entry name" value="Pyrv_Knase-like_insert_dom_sf"/>
</dbReference>
<comment type="cofactor">
    <cofactor evidence="1">
        <name>Mg(2+)</name>
        <dbReference type="ChEBI" id="CHEBI:18420"/>
    </cofactor>
</comment>
<keyword evidence="9 17" id="KW-0418">Kinase</keyword>
<dbReference type="PRINTS" id="PR01050">
    <property type="entry name" value="PYRUVTKNASE"/>
</dbReference>